<reference evidence="1" key="1">
    <citation type="journal article" date="2015" name="Nature">
        <title>Complex archaea that bridge the gap between prokaryotes and eukaryotes.</title>
        <authorList>
            <person name="Spang A."/>
            <person name="Saw J.H."/>
            <person name="Jorgensen S.L."/>
            <person name="Zaremba-Niedzwiedzka K."/>
            <person name="Martijn J."/>
            <person name="Lind A.E."/>
            <person name="van Eijk R."/>
            <person name="Schleper C."/>
            <person name="Guy L."/>
            <person name="Ettema T.J."/>
        </authorList>
    </citation>
    <scope>NUCLEOTIDE SEQUENCE</scope>
</reference>
<organism evidence="1">
    <name type="scientific">marine sediment metagenome</name>
    <dbReference type="NCBI Taxonomy" id="412755"/>
    <lineage>
        <taxon>unclassified sequences</taxon>
        <taxon>metagenomes</taxon>
        <taxon>ecological metagenomes</taxon>
    </lineage>
</organism>
<comment type="caution">
    <text evidence="1">The sequence shown here is derived from an EMBL/GenBank/DDBJ whole genome shotgun (WGS) entry which is preliminary data.</text>
</comment>
<gene>
    <name evidence="1" type="ORF">LCGC14_2180300</name>
</gene>
<evidence type="ECO:0000313" key="1">
    <source>
        <dbReference type="EMBL" id="KKL62922.1"/>
    </source>
</evidence>
<proteinExistence type="predicted"/>
<dbReference type="AlphaFoldDB" id="A0A0F9GIE1"/>
<feature type="non-terminal residue" evidence="1">
    <location>
        <position position="1"/>
    </location>
</feature>
<protein>
    <submittedName>
        <fullName evidence="1">Uncharacterized protein</fullName>
    </submittedName>
</protein>
<accession>A0A0F9GIE1</accession>
<sequence>IIYSNLFDNYTLTASQEDANYPVENVQDIRLAKTWRTITASAASAVIPAGSAALAIFQATTNLVSDPEDLTTGNWTKTNCTASATSIIYDSKAFTKVTNSVAAAGHTNQSFTDTWNNLIISFSAIVRKGSSANNTTYFRIRNDTTGVFIFSLALDWDNWPNAPGTPTEGTLHGYDWKDSETLELRVICDTLIADTDNITIRCYGSNNATANEYTYWTAAQAEDLSYSTPYVNGSRAVTHPDETFELPSQFTIDMIVRPWFVFDTVIAHRFIEWFVDGTHEIGIRYNTANDTFRLIWEDGGTARALTSQQFDDGSSSFDINQRLRILVSIDLTTGTSGSRLIVIPLESGAINEDIIWSGAIDAHTSTFPTLSIGHSSDIAQIDSQIEYIKIYAGTLVGTVADSDDADALLTAKDLILDLTYLNKLTADAAAIVNHNLSADATIKIEGNDYDSWNGPPVSETMTWRAETIVKFITSVSYPFWRFSITDPNVSGGYFEVGRLVLGEYLQIDPSSLVEFPEKHPRSDQMLFSLSNQPYGDEGVEHKELDYRFEHAGGTTKTAIETMWNSCGKFKPLLLMNYDTSYATIPPLYASVTNDIIFEHLKFDKWSFDISLREAD</sequence>
<name>A0A0F9GIE1_9ZZZZ</name>
<dbReference type="EMBL" id="LAZR01028337">
    <property type="protein sequence ID" value="KKL62922.1"/>
    <property type="molecule type" value="Genomic_DNA"/>
</dbReference>